<name>A0AAF0D2X2_ODILC</name>
<dbReference type="EMBL" id="CP091871">
    <property type="protein sequence ID" value="WEU40701.1"/>
    <property type="molecule type" value="Genomic_DNA"/>
</dbReference>
<evidence type="ECO:0000259" key="2">
    <source>
        <dbReference type="Pfam" id="PF14574"/>
    </source>
</evidence>
<dbReference type="Proteomes" id="UP000186851">
    <property type="component" value="Chromosome"/>
</dbReference>
<dbReference type="InterPro" id="IPR036010">
    <property type="entry name" value="2Fe-2S_ferredoxin-like_sf"/>
</dbReference>
<sequence>MGRLFVRKADGDTVELEFKKGETILSCLQRNSVYLNAVCNGKGKCLKCKVKLQDAKSSAREYEGKMVLACQTKLVEDTWIEIPFSSSLPTVKMKLGYEPDIPINSSIKKISLRISLDNFKERRRNEIKILEELNKHGLNVIEFNPSIKDTLLPLLNVCKGDVTVTVRGNQIIHLEKGENSEAYGAAVDIGTTQISVFLVNLQTGFIIDFISEVNKQTMFGGDVITRLSYILSNQDNLSRLQTTILNQIQNIIEKLIKNNRVNPNHLYEIVIVGNTLMTHIFYGLDPSGLAKYPYKPAETGAKEINARHYISNINYLAKIYTPPPISGYIGPDITADLLSSEMYKTNKNILLMDIGTNTEIILKYNRKFYGCSTPSGPALEGGHIKYGMRAEKGAIEAIYIDPDTLKIDYKIIGGGEPEGLCGSGIIDAIVELFKVGAVKNDGSINGDHKLAAKLNSEKVIIIATKLNGEKITLSQSDIREIQKAKAAIQAGYSTLLKYVNTDLNQLDEVIIAGSFGFHINPDSGRAIGVIPPVDDLKLKFMGNLAGSGARILLKNADTRKICERIVESVEYVELGTIKYFQDIWLRSLYLSKNQGG</sequence>
<dbReference type="InterPro" id="IPR042259">
    <property type="entry name" value="Raco-like_middle_sf"/>
</dbReference>
<dbReference type="Pfam" id="PF00111">
    <property type="entry name" value="Fer2"/>
    <property type="match status" value="1"/>
</dbReference>
<accession>A0AAF0D2X2</accession>
<evidence type="ECO:0000313" key="5">
    <source>
        <dbReference type="Proteomes" id="UP000186851"/>
    </source>
</evidence>
<dbReference type="AlphaFoldDB" id="A0AAF0D2X2"/>
<dbReference type="PANTHER" id="PTHR42895:SF2">
    <property type="entry name" value="IRON-SULFUR CLUSTER PROTEIN"/>
    <property type="match status" value="1"/>
</dbReference>
<dbReference type="CDD" id="cd00207">
    <property type="entry name" value="fer2"/>
    <property type="match status" value="1"/>
</dbReference>
<dbReference type="InterPro" id="IPR043129">
    <property type="entry name" value="ATPase_NBD"/>
</dbReference>
<proteinExistence type="predicted"/>
<dbReference type="Pfam" id="PF17651">
    <property type="entry name" value="Raco_middle"/>
    <property type="match status" value="1"/>
</dbReference>
<dbReference type="InterPro" id="IPR027980">
    <property type="entry name" value="RACo_C"/>
</dbReference>
<dbReference type="SUPFAM" id="SSF54292">
    <property type="entry name" value="2Fe-2S ferredoxin-like"/>
    <property type="match status" value="1"/>
</dbReference>
<gene>
    <name evidence="4" type="ORF">OdinLCB4_001880</name>
</gene>
<dbReference type="SUPFAM" id="SSF53067">
    <property type="entry name" value="Actin-like ATPase domain"/>
    <property type="match status" value="1"/>
</dbReference>
<feature type="domain" description="RACo-like middle region" evidence="3">
    <location>
        <begin position="183"/>
        <end position="344"/>
    </location>
</feature>
<feature type="domain" description="2Fe-2S ferredoxin-type" evidence="1">
    <location>
        <begin position="9"/>
        <end position="74"/>
    </location>
</feature>
<evidence type="ECO:0000259" key="1">
    <source>
        <dbReference type="Pfam" id="PF00111"/>
    </source>
</evidence>
<protein>
    <submittedName>
        <fullName evidence="4">ASKHA domain-containing protein</fullName>
    </submittedName>
</protein>
<reference evidence="4" key="1">
    <citation type="journal article" date="2017" name="Nature">
        <title>Asgard archaea illuminate the origin of eukaryotic cellular complexity.</title>
        <authorList>
            <person name="Zaremba-Niedzwiedzka K."/>
            <person name="Caceres E.F."/>
            <person name="Saw J.H."/>
            <person name="Backstrom D."/>
            <person name="Juzokaite L."/>
            <person name="Vancaester E."/>
            <person name="Seitz K.W."/>
            <person name="Anantharaman K."/>
            <person name="Starnawski P."/>
            <person name="Kjeldsen K.U."/>
            <person name="Scott M.B."/>
            <person name="Nunoura T."/>
            <person name="Banfield J.F."/>
            <person name="Schramm A."/>
            <person name="Baker B.J."/>
            <person name="Spang A."/>
            <person name="Ettema T.J.G."/>
        </authorList>
    </citation>
    <scope>NUCLEOTIDE SEQUENCE</scope>
    <source>
        <strain evidence="4">LCB_4</strain>
    </source>
</reference>
<dbReference type="GO" id="GO:0051536">
    <property type="term" value="F:iron-sulfur cluster binding"/>
    <property type="evidence" value="ECO:0007669"/>
    <property type="project" value="InterPro"/>
</dbReference>
<dbReference type="KEGG" id="oyw:OdinLCB4_001880"/>
<dbReference type="Gene3D" id="3.30.420.480">
    <property type="entry name" value="Domain of unknown function (DUF4445)"/>
    <property type="match status" value="1"/>
</dbReference>
<dbReference type="InterPro" id="IPR041414">
    <property type="entry name" value="Raco-like_middle"/>
</dbReference>
<dbReference type="PANTHER" id="PTHR42895">
    <property type="entry name" value="IRON-SULFUR CLUSTER-BINDING PROTEIN-RELATED"/>
    <property type="match status" value="1"/>
</dbReference>
<reference evidence="4" key="2">
    <citation type="journal article" date="2022" name="Nat. Microbiol.">
        <title>A closed Candidatus Odinarchaeum chromosome exposes Asgard archaeal viruses.</title>
        <authorList>
            <person name="Tamarit D."/>
            <person name="Caceres E.F."/>
            <person name="Krupovic M."/>
            <person name="Nijland R."/>
            <person name="Eme L."/>
            <person name="Robinson N.P."/>
            <person name="Ettema T.J.G."/>
        </authorList>
    </citation>
    <scope>NUCLEOTIDE SEQUENCE</scope>
    <source>
        <strain evidence="4">LCB_4</strain>
    </source>
</reference>
<dbReference type="Gene3D" id="3.10.20.30">
    <property type="match status" value="1"/>
</dbReference>
<evidence type="ECO:0000313" key="4">
    <source>
        <dbReference type="EMBL" id="WEU40701.1"/>
    </source>
</evidence>
<dbReference type="InterPro" id="IPR001041">
    <property type="entry name" value="2Fe-2S_ferredoxin-type"/>
</dbReference>
<dbReference type="Pfam" id="PF14574">
    <property type="entry name" value="RACo_C_ter"/>
    <property type="match status" value="1"/>
</dbReference>
<organism evidence="4 5">
    <name type="scientific">Odinarchaeota yellowstonii (strain LCB_4)</name>
    <dbReference type="NCBI Taxonomy" id="1841599"/>
    <lineage>
        <taxon>Archaea</taxon>
        <taxon>Promethearchaeati</taxon>
        <taxon>Candidatus Odinarchaeota</taxon>
        <taxon>Candidatus Odinarchaeia</taxon>
        <taxon>Candidatus Odinarchaeales</taxon>
        <taxon>Candidatus Odinarchaeaceae</taxon>
        <taxon>Candidatus Odinarchaeum</taxon>
    </lineage>
</organism>
<dbReference type="InterPro" id="IPR012675">
    <property type="entry name" value="Beta-grasp_dom_sf"/>
</dbReference>
<dbReference type="InterPro" id="IPR052911">
    <property type="entry name" value="Corrinoid_activation_enz"/>
</dbReference>
<feature type="domain" description="RACo C-terminal" evidence="2">
    <location>
        <begin position="348"/>
        <end position="592"/>
    </location>
</feature>
<evidence type="ECO:0000259" key="3">
    <source>
        <dbReference type="Pfam" id="PF17651"/>
    </source>
</evidence>